<sequence length="130" mass="14946">MMDKTKLVRFIESELDGFKLKFLFKDKKLLNEGKFEEFARAILKRSKKSFSVMFAVALCFVSIGVLYQSNLLVPGSPLWIGLSYIFLGVSFLVISTKEYYQVRGSMTLLLYLLEADEEHEPQITSELETV</sequence>
<accession>A0A2N0VEA9</accession>
<comment type="caution">
    <text evidence="2">The sequence shown here is derived from an EMBL/GenBank/DDBJ whole genome shotgun (WGS) entry which is preliminary data.</text>
</comment>
<keyword evidence="3" id="KW-1185">Reference proteome</keyword>
<feature type="transmembrane region" description="Helical" evidence="1">
    <location>
        <begin position="50"/>
        <end position="67"/>
    </location>
</feature>
<keyword evidence="1" id="KW-0472">Membrane</keyword>
<dbReference type="RefSeq" id="WP_101074219.1">
    <property type="nucleotide sequence ID" value="NZ_PISP01000006.1"/>
</dbReference>
<dbReference type="EMBL" id="PISP01000006">
    <property type="protein sequence ID" value="PKD42534.1"/>
    <property type="molecule type" value="Genomic_DNA"/>
</dbReference>
<evidence type="ECO:0000256" key="1">
    <source>
        <dbReference type="SAM" id="Phobius"/>
    </source>
</evidence>
<keyword evidence="1" id="KW-0812">Transmembrane</keyword>
<evidence type="ECO:0000313" key="3">
    <source>
        <dbReference type="Proteomes" id="UP000233398"/>
    </source>
</evidence>
<keyword evidence="1" id="KW-1133">Transmembrane helix</keyword>
<reference evidence="2 3" key="1">
    <citation type="submission" date="2017-11" db="EMBL/GenBank/DDBJ databases">
        <title>Rhodohalobacter 15182 sp. nov., isolated from a salt lake.</title>
        <authorList>
            <person name="Han S."/>
        </authorList>
    </citation>
    <scope>NUCLEOTIDE SEQUENCE [LARGE SCALE GENOMIC DNA]</scope>
    <source>
        <strain evidence="2 3">15182</strain>
    </source>
</reference>
<evidence type="ECO:0000313" key="2">
    <source>
        <dbReference type="EMBL" id="PKD42534.1"/>
    </source>
</evidence>
<protein>
    <submittedName>
        <fullName evidence="2">Uncharacterized protein</fullName>
    </submittedName>
</protein>
<proteinExistence type="predicted"/>
<dbReference type="Proteomes" id="UP000233398">
    <property type="component" value="Unassembled WGS sequence"/>
</dbReference>
<feature type="transmembrane region" description="Helical" evidence="1">
    <location>
        <begin position="79"/>
        <end position="96"/>
    </location>
</feature>
<gene>
    <name evidence="2" type="ORF">CWD77_14065</name>
</gene>
<dbReference type="AlphaFoldDB" id="A0A2N0VEA9"/>
<organism evidence="2 3">
    <name type="scientific">Rhodohalobacter barkolensis</name>
    <dbReference type="NCBI Taxonomy" id="2053187"/>
    <lineage>
        <taxon>Bacteria</taxon>
        <taxon>Pseudomonadati</taxon>
        <taxon>Balneolota</taxon>
        <taxon>Balneolia</taxon>
        <taxon>Balneolales</taxon>
        <taxon>Balneolaceae</taxon>
        <taxon>Rhodohalobacter</taxon>
    </lineage>
</organism>
<name>A0A2N0VEA9_9BACT</name>